<dbReference type="AlphaFoldDB" id="A0A101CFL6"/>
<evidence type="ECO:0008006" key="3">
    <source>
        <dbReference type="Google" id="ProtNLM"/>
    </source>
</evidence>
<reference evidence="1 2" key="1">
    <citation type="submission" date="2015-10" db="EMBL/GenBank/DDBJ databases">
        <title>Genome sequence of Chryseobacterium greenlandense.</title>
        <authorList>
            <person name="Newman J."/>
            <person name="Fischer K."/>
            <person name="Miller J."/>
        </authorList>
    </citation>
    <scope>NUCLEOTIDE SEQUENCE [LARGE SCALE GENOMIC DNA]</scope>
    <source>
        <strain evidence="1 2">UMB34</strain>
    </source>
</reference>
<dbReference type="RefSeq" id="WP_059137666.1">
    <property type="nucleotide sequence ID" value="NZ_LMAI01000010.1"/>
</dbReference>
<evidence type="ECO:0000313" key="1">
    <source>
        <dbReference type="EMBL" id="KUJ55105.1"/>
    </source>
</evidence>
<accession>A0A101CFL6</accession>
<gene>
    <name evidence="1" type="ORF">AR686_16290</name>
</gene>
<dbReference type="Proteomes" id="UP000054388">
    <property type="component" value="Unassembled WGS sequence"/>
</dbReference>
<name>A0A101CFL6_9FLAO</name>
<sequence>MNWIIRSTKIVKYHTNLHEILKPIWEDLNKYNWLLTDLDFISDVELPINFDHDCFILDSKEFEIIYNSEVQIIWGIISAIPKNCKFNVDLLGKLSSEDNKIWQPDQFLISESFLEIVAFDSGYTILKFTDKKLSDKFKNHFGKEVLSLEKFNQKIPYEN</sequence>
<organism evidence="1 2">
    <name type="scientific">Chryseobacterium aquaticum subsp. greenlandense</name>
    <dbReference type="NCBI Taxonomy" id="345663"/>
    <lineage>
        <taxon>Bacteria</taxon>
        <taxon>Pseudomonadati</taxon>
        <taxon>Bacteroidota</taxon>
        <taxon>Flavobacteriia</taxon>
        <taxon>Flavobacteriales</taxon>
        <taxon>Weeksellaceae</taxon>
        <taxon>Chryseobacterium group</taxon>
        <taxon>Chryseobacterium</taxon>
    </lineage>
</organism>
<proteinExistence type="predicted"/>
<dbReference type="EMBL" id="LMAI01000010">
    <property type="protein sequence ID" value="KUJ55105.1"/>
    <property type="molecule type" value="Genomic_DNA"/>
</dbReference>
<comment type="caution">
    <text evidence="1">The sequence shown here is derived from an EMBL/GenBank/DDBJ whole genome shotgun (WGS) entry which is preliminary data.</text>
</comment>
<evidence type="ECO:0000313" key="2">
    <source>
        <dbReference type="Proteomes" id="UP000054388"/>
    </source>
</evidence>
<protein>
    <recommendedName>
        <fullName evidence="3">DUF2691 domain-containing protein</fullName>
    </recommendedName>
</protein>